<protein>
    <submittedName>
        <fullName evidence="1">Uncharacterized protein</fullName>
    </submittedName>
</protein>
<gene>
    <name evidence="1" type="ORF">FocTR4_00015350</name>
</gene>
<sequence>MVGQRQRPCHQAMDTALDCGKVETLLFQVRMNFLTININIYAELKKPCRLVRYGNLRASFPPDLPGSCLF</sequence>
<proteinExistence type="predicted"/>
<evidence type="ECO:0000313" key="1">
    <source>
        <dbReference type="EMBL" id="TXC03044.1"/>
    </source>
</evidence>
<evidence type="ECO:0000313" key="2">
    <source>
        <dbReference type="Proteomes" id="UP000321331"/>
    </source>
</evidence>
<comment type="caution">
    <text evidence="1">The sequence shown here is derived from an EMBL/GenBank/DDBJ whole genome shotgun (WGS) entry which is preliminary data.</text>
</comment>
<dbReference type="EMBL" id="VMNF01000008">
    <property type="protein sequence ID" value="TXC03044.1"/>
    <property type="molecule type" value="Genomic_DNA"/>
</dbReference>
<name>A0A5C6SXM4_FUSOC</name>
<reference evidence="1 2" key="1">
    <citation type="submission" date="2019-07" db="EMBL/GenBank/DDBJ databases">
        <title>The First High-Quality Draft Genome Sequence of the Causal Agent of the Current Panama Disease Epidemic.</title>
        <authorList>
            <person name="Warmington R.J."/>
            <person name="Kay W."/>
            <person name="Jeffries A."/>
            <person name="Bebber D."/>
            <person name="Moore K."/>
            <person name="Studholme D.J."/>
        </authorList>
    </citation>
    <scope>NUCLEOTIDE SEQUENCE [LARGE SCALE GENOMIC DNA]</scope>
    <source>
        <strain evidence="1 2">TR4</strain>
    </source>
</reference>
<organism evidence="1 2">
    <name type="scientific">Fusarium oxysporum f. sp. cubense</name>
    <dbReference type="NCBI Taxonomy" id="61366"/>
    <lineage>
        <taxon>Eukaryota</taxon>
        <taxon>Fungi</taxon>
        <taxon>Dikarya</taxon>
        <taxon>Ascomycota</taxon>
        <taxon>Pezizomycotina</taxon>
        <taxon>Sordariomycetes</taxon>
        <taxon>Hypocreomycetidae</taxon>
        <taxon>Hypocreales</taxon>
        <taxon>Nectriaceae</taxon>
        <taxon>Fusarium</taxon>
        <taxon>Fusarium oxysporum species complex</taxon>
    </lineage>
</organism>
<dbReference type="AlphaFoldDB" id="A0A5C6SXM4"/>
<accession>A0A5C6SXM4</accession>
<dbReference type="Proteomes" id="UP000321331">
    <property type="component" value="Unassembled WGS sequence"/>
</dbReference>